<comment type="similarity">
    <text evidence="1">Belongs to the AB hydrolase superfamily. AB hydrolase 2 family.</text>
</comment>
<feature type="compositionally biased region" description="Polar residues" evidence="3">
    <location>
        <begin position="785"/>
        <end position="795"/>
    </location>
</feature>
<feature type="transmembrane region" description="Helical" evidence="4">
    <location>
        <begin position="712"/>
        <end position="736"/>
    </location>
</feature>
<feature type="region of interest" description="Disordered" evidence="3">
    <location>
        <begin position="745"/>
        <end position="891"/>
    </location>
</feature>
<reference evidence="6 7" key="1">
    <citation type="submission" date="2016-02" db="EMBL/GenBank/DDBJ databases">
        <title>Genome analysis of coral dinoflagellate symbionts highlights evolutionary adaptations to a symbiotic lifestyle.</title>
        <authorList>
            <person name="Aranda M."/>
            <person name="Li Y."/>
            <person name="Liew Y.J."/>
            <person name="Baumgarten S."/>
            <person name="Simakov O."/>
            <person name="Wilson M."/>
            <person name="Piel J."/>
            <person name="Ashoor H."/>
            <person name="Bougouffa S."/>
            <person name="Bajic V.B."/>
            <person name="Ryu T."/>
            <person name="Ravasi T."/>
            <person name="Bayer T."/>
            <person name="Micklem G."/>
            <person name="Kim H."/>
            <person name="Bhak J."/>
            <person name="Lajeunesse T.C."/>
            <person name="Voolstra C.R."/>
        </authorList>
    </citation>
    <scope>NUCLEOTIDE SEQUENCE [LARGE SCALE GENOMIC DNA]</scope>
    <source>
        <strain evidence="6 7">CCMP2467</strain>
    </source>
</reference>
<dbReference type="GO" id="GO:0052689">
    <property type="term" value="F:carboxylic ester hydrolase activity"/>
    <property type="evidence" value="ECO:0007669"/>
    <property type="project" value="TreeGrafter"/>
</dbReference>
<dbReference type="OrthoDB" id="2418081at2759"/>
<gene>
    <name evidence="6" type="primary">LYPLAL1</name>
    <name evidence="6" type="ORF">AK812_SmicGene34534</name>
</gene>
<organism evidence="6 7">
    <name type="scientific">Symbiodinium microadriaticum</name>
    <name type="common">Dinoflagellate</name>
    <name type="synonym">Zooxanthella microadriatica</name>
    <dbReference type="NCBI Taxonomy" id="2951"/>
    <lineage>
        <taxon>Eukaryota</taxon>
        <taxon>Sar</taxon>
        <taxon>Alveolata</taxon>
        <taxon>Dinophyceae</taxon>
        <taxon>Suessiales</taxon>
        <taxon>Symbiodiniaceae</taxon>
        <taxon>Symbiodinium</taxon>
    </lineage>
</organism>
<evidence type="ECO:0000256" key="1">
    <source>
        <dbReference type="ARBA" id="ARBA00006499"/>
    </source>
</evidence>
<keyword evidence="4" id="KW-0812">Transmembrane</keyword>
<comment type="caution">
    <text evidence="6">The sequence shown here is derived from an EMBL/GenBank/DDBJ whole genome shotgun (WGS) entry which is preliminary data.</text>
</comment>
<evidence type="ECO:0000256" key="2">
    <source>
        <dbReference type="ARBA" id="ARBA00022801"/>
    </source>
</evidence>
<evidence type="ECO:0000256" key="4">
    <source>
        <dbReference type="SAM" id="Phobius"/>
    </source>
</evidence>
<dbReference type="AlphaFoldDB" id="A0A1Q9CNR5"/>
<evidence type="ECO:0000259" key="5">
    <source>
        <dbReference type="Pfam" id="PF02230"/>
    </source>
</evidence>
<feature type="compositionally biased region" description="Low complexity" evidence="3">
    <location>
        <begin position="758"/>
        <end position="779"/>
    </location>
</feature>
<feature type="domain" description="Phospholipase/carboxylesterase/thioesterase" evidence="5">
    <location>
        <begin position="972"/>
        <end position="1185"/>
    </location>
</feature>
<dbReference type="GO" id="GO:0005737">
    <property type="term" value="C:cytoplasm"/>
    <property type="evidence" value="ECO:0007669"/>
    <property type="project" value="TreeGrafter"/>
</dbReference>
<proteinExistence type="inferred from homology"/>
<dbReference type="Gene3D" id="3.40.50.1820">
    <property type="entry name" value="alpha/beta hydrolase"/>
    <property type="match status" value="1"/>
</dbReference>
<name>A0A1Q9CNR5_SYMMI</name>
<dbReference type="PANTHER" id="PTHR10655:SF17">
    <property type="entry name" value="LYSOPHOSPHOLIPASE-LIKE PROTEIN 1"/>
    <property type="match status" value="1"/>
</dbReference>
<dbReference type="InterPro" id="IPR050565">
    <property type="entry name" value="LYPA1-2/EST-like"/>
</dbReference>
<dbReference type="Proteomes" id="UP000186817">
    <property type="component" value="Unassembled WGS sequence"/>
</dbReference>
<dbReference type="InterPro" id="IPR029058">
    <property type="entry name" value="AB_hydrolase_fold"/>
</dbReference>
<protein>
    <submittedName>
        <fullName evidence="6">Lysophospholipase-like protein 1</fullName>
    </submittedName>
</protein>
<keyword evidence="4" id="KW-1133">Transmembrane helix</keyword>
<evidence type="ECO:0000313" key="6">
    <source>
        <dbReference type="EMBL" id="OLP84571.1"/>
    </source>
</evidence>
<keyword evidence="2" id="KW-0378">Hydrolase</keyword>
<dbReference type="OMA" id="CICEESQ"/>
<dbReference type="Pfam" id="PF02230">
    <property type="entry name" value="Abhydrolase_2"/>
    <property type="match status" value="1"/>
</dbReference>
<keyword evidence="7" id="KW-1185">Reference proteome</keyword>
<feature type="compositionally biased region" description="Low complexity" evidence="3">
    <location>
        <begin position="879"/>
        <end position="889"/>
    </location>
</feature>
<dbReference type="EMBL" id="LSRX01001032">
    <property type="protein sequence ID" value="OLP84571.1"/>
    <property type="molecule type" value="Genomic_DNA"/>
</dbReference>
<keyword evidence="4" id="KW-0472">Membrane</keyword>
<dbReference type="InterPro" id="IPR003140">
    <property type="entry name" value="PLipase/COase/thioEstase"/>
</dbReference>
<evidence type="ECO:0000256" key="3">
    <source>
        <dbReference type="SAM" id="MobiDB-lite"/>
    </source>
</evidence>
<dbReference type="PANTHER" id="PTHR10655">
    <property type="entry name" value="LYSOPHOSPHOLIPASE-RELATED"/>
    <property type="match status" value="1"/>
</dbReference>
<dbReference type="SUPFAM" id="SSF53474">
    <property type="entry name" value="alpha/beta-Hydrolases"/>
    <property type="match status" value="1"/>
</dbReference>
<sequence length="1191" mass="127683">MAPPVRYLQDRSCPVFATQALPDIAKDCQCHDSVPYCFEDGRQMCHRSDGRLDLHYFAVDCESCICEESQDAGSRSTSFAGPSETTCSTADGAQDVVLAPDASGICFCPDERPLCVLLPGEDLGCLAGHVQPESASAAAFGAGCAPDSCSCRASCPSFASRGYADSVGDCHCPPDSPLCYEDGTAGCQSSTGMTSWTYFSSNCGARCECVEQLDGQCDPRSCLETADCIFSTCRDCDVCKGITRCPTAPGDDSITLPDWSGNCRCKDQQVCYEGGSITPGCPVAPAGRSQFSFQISCIDCICDKLTSSPGSGNVKCPRFARESLPGWSGDCVCPDDMPDCYQNGIRWCSRTDGQRDLHYFDPGCLDCECRAALSLNSTEEVKPCPDFSKFSSSNAFQNCICPDSRPICVQSDGTVAEGRSGPYCQTAQGWDSSTEFRHDCATCSCMESDGEGSNLRDFTAEEQLSADGVTYIRLDLVLDLRLVNSFNSLSQWDLVVDGVLLTDAGRQALAVSAAYGLSRPAAPAIGYCRGVADVQGRTVDGGDFEDVRVQRLYAELGVMWAHALEINSANGTGRLLETDGRRPAFRILQSLRAKSLDELTIHERELLLSLDTSFRPGRFKQQLDFELQRLLNETASWHPTPGGIQAPRISVSRATPSSDLSAIPPLSLVGPLAPAAPNRRDLRVPVATVQTTAMPETEEEANASGEFDLLSLLPMGIAIVSSLVGLVSLYCLVKWIRRCLRRRRERRAEKDADGGSGSPRSPKGSPRSPRSPKNPSSPRHAPSQDAMTATSSVNTVKVKRAGTASTDLRKGMSSVFDKPKREDAGMSLADRQRTGQKTVSAAAKTVVGAALETDGDDGSPRQKKGFMGRFRRGKDKGGSPSQSPRSSPRIGERIARGAEKAEAAHAIENLAEGDVARAKVTAGLHVFPASYGASWAVLPLELSGPHLCSACVHGSWGFFGADPRKRQRMSSPSSVLIFLHGSGDTGEGVQGWLHAISGGAFEASLAREGIAMQFPTAARIPYSLIGGMPQTVWFDRVAMAYEAPEDVPGLKRSVELVDKEIDKLVESGVPISKIGVGGMSMGGCLALHVAYGMGRYAGRLGMVASLSTFLPKDSCLDEAARRFASSPPLFMAHGQADGMIRLEWARATHRRLLAAGITSKELLEFPDVQHELCSEEVGLLRNFVLEHLSKT</sequence>
<feature type="compositionally biased region" description="Basic residues" evidence="3">
    <location>
        <begin position="861"/>
        <end position="874"/>
    </location>
</feature>
<dbReference type="GO" id="GO:0008474">
    <property type="term" value="F:palmitoyl-(protein) hydrolase activity"/>
    <property type="evidence" value="ECO:0007669"/>
    <property type="project" value="TreeGrafter"/>
</dbReference>
<evidence type="ECO:0000313" key="7">
    <source>
        <dbReference type="Proteomes" id="UP000186817"/>
    </source>
</evidence>
<accession>A0A1Q9CNR5</accession>